<evidence type="ECO:0000313" key="1">
    <source>
        <dbReference type="EMBL" id="MFD2024017.1"/>
    </source>
</evidence>
<name>A0ABW4V3L9_9MICO</name>
<keyword evidence="2" id="KW-1185">Reference proteome</keyword>
<sequence>MAEASRATVIARRVARSAGADCYRNDNDGVLVITRADGEQMGVIDEDDGEGWTATERKDRSWEALDGDDRTAADLVERCVREWVARADVAGRALTATVSGRDAWGKERQVTVAWIPEDVTAGVNDVTGWPRVVVGTDPEQPPIGIGRSRATGETNIVSHPQQLAGQRAYVHEWSHAQDEADRGPGTYWIIADSDALDPDGDAEHHADV</sequence>
<dbReference type="EMBL" id="JBHUHF010000001">
    <property type="protein sequence ID" value="MFD2024017.1"/>
    <property type="molecule type" value="Genomic_DNA"/>
</dbReference>
<reference evidence="2" key="1">
    <citation type="journal article" date="2019" name="Int. J. Syst. Evol. Microbiol.">
        <title>The Global Catalogue of Microorganisms (GCM) 10K type strain sequencing project: providing services to taxonomists for standard genome sequencing and annotation.</title>
        <authorList>
            <consortium name="The Broad Institute Genomics Platform"/>
            <consortium name="The Broad Institute Genome Sequencing Center for Infectious Disease"/>
            <person name="Wu L."/>
            <person name="Ma J."/>
        </authorList>
    </citation>
    <scope>NUCLEOTIDE SEQUENCE [LARGE SCALE GENOMIC DNA]</scope>
    <source>
        <strain evidence="2">CCM 7043</strain>
    </source>
</reference>
<proteinExistence type="predicted"/>
<dbReference type="RefSeq" id="WP_377179144.1">
    <property type="nucleotide sequence ID" value="NZ_JBHUHF010000001.1"/>
</dbReference>
<gene>
    <name evidence="1" type="ORF">ACFSL2_00680</name>
</gene>
<accession>A0ABW4V3L9</accession>
<evidence type="ECO:0000313" key="2">
    <source>
        <dbReference type="Proteomes" id="UP001597338"/>
    </source>
</evidence>
<dbReference type="Proteomes" id="UP001597338">
    <property type="component" value="Unassembled WGS sequence"/>
</dbReference>
<comment type="caution">
    <text evidence="1">The sequence shown here is derived from an EMBL/GenBank/DDBJ whole genome shotgun (WGS) entry which is preliminary data.</text>
</comment>
<organism evidence="1 2">
    <name type="scientific">Promicromonospora aerolata</name>
    <dbReference type="NCBI Taxonomy" id="195749"/>
    <lineage>
        <taxon>Bacteria</taxon>
        <taxon>Bacillati</taxon>
        <taxon>Actinomycetota</taxon>
        <taxon>Actinomycetes</taxon>
        <taxon>Micrococcales</taxon>
        <taxon>Promicromonosporaceae</taxon>
        <taxon>Promicromonospora</taxon>
    </lineage>
</organism>
<protein>
    <submittedName>
        <fullName evidence="1">Uncharacterized protein</fullName>
    </submittedName>
</protein>